<evidence type="ECO:0000313" key="2">
    <source>
        <dbReference type="Proteomes" id="UP001518925"/>
    </source>
</evidence>
<dbReference type="InterPro" id="IPR019658">
    <property type="entry name" value="DUF2515"/>
</dbReference>
<gene>
    <name evidence="1" type="ORF">JR050_17135</name>
</gene>
<keyword evidence="2" id="KW-1185">Reference proteome</keyword>
<proteinExistence type="predicted"/>
<evidence type="ECO:0000313" key="1">
    <source>
        <dbReference type="EMBL" id="MBM6619388.1"/>
    </source>
</evidence>
<dbReference type="Proteomes" id="UP001518925">
    <property type="component" value="Unassembled WGS sequence"/>
</dbReference>
<protein>
    <submittedName>
        <fullName evidence="1">DUF2515 family protein</fullName>
    </submittedName>
</protein>
<dbReference type="EMBL" id="JAFELM010000043">
    <property type="protein sequence ID" value="MBM6619388.1"/>
    <property type="molecule type" value="Genomic_DNA"/>
</dbReference>
<organism evidence="1 2">
    <name type="scientific">Bacillus suaedaesalsae</name>
    <dbReference type="NCBI Taxonomy" id="2810349"/>
    <lineage>
        <taxon>Bacteria</taxon>
        <taxon>Bacillati</taxon>
        <taxon>Bacillota</taxon>
        <taxon>Bacilli</taxon>
        <taxon>Bacillales</taxon>
        <taxon>Bacillaceae</taxon>
        <taxon>Bacillus</taxon>
    </lineage>
</organism>
<sequence length="369" mass="43446">MWSLNALLNKLPFKTNKVITQRTINDDDYAQLKEILSKTSAATPVSFGQEDRDLVSFIKKETTKYNVNNITRTTAYLEFYKRNKEVHWSFLAHMVSRNGGWNMTDLKGSLIEELLPSNKVQIFFEFLEKANAFIFHDAFPQLMLYEHSKKTGRNLFHLLPYFVVSSFMKPIWELFLHERNSELLTIALILNEQYMIQTRLIDHSRYESEVLHSSLYKAQETFGFTDVLFPFKKRRKIELAGETVRGFNNVKNRINIGKSLYGILFHRVYQQAFDYAISTPHTGSRVDYWPHLFLNQETTGSNKIYSPSLTDVWPDVIHTYKTEDWFTKIEVIEQIKSYQIPSYYMKSENYKSDLKKLLSIQSVKDKLSK</sequence>
<dbReference type="Pfam" id="PF10720">
    <property type="entry name" value="DUF2515"/>
    <property type="match status" value="1"/>
</dbReference>
<dbReference type="RefSeq" id="WP_204204841.1">
    <property type="nucleotide sequence ID" value="NZ_JAFELM010000043.1"/>
</dbReference>
<name>A0ABS2DLP4_9BACI</name>
<comment type="caution">
    <text evidence="1">The sequence shown here is derived from an EMBL/GenBank/DDBJ whole genome shotgun (WGS) entry which is preliminary data.</text>
</comment>
<accession>A0ABS2DLP4</accession>
<reference evidence="1 2" key="1">
    <citation type="submission" date="2021-02" db="EMBL/GenBank/DDBJ databases">
        <title>Bacillus sp. RD4P76, an endophyte from a halophyte.</title>
        <authorList>
            <person name="Sun J.-Q."/>
        </authorList>
    </citation>
    <scope>NUCLEOTIDE SEQUENCE [LARGE SCALE GENOMIC DNA]</scope>
    <source>
        <strain evidence="1 2">RD4P76</strain>
    </source>
</reference>